<evidence type="ECO:0000313" key="2">
    <source>
        <dbReference type="EMBL" id="AGG90925.1"/>
    </source>
</evidence>
<dbReference type="EMBL" id="CP003470">
    <property type="protein sequence ID" value="AGG90925.1"/>
    <property type="molecule type" value="Genomic_DNA"/>
</dbReference>
<dbReference type="NCBIfam" id="NF041728">
    <property type="entry name" value="BPSL0761_fam"/>
    <property type="match status" value="1"/>
</dbReference>
<evidence type="ECO:0000256" key="1">
    <source>
        <dbReference type="SAM" id="MobiDB-lite"/>
    </source>
</evidence>
<proteinExistence type="predicted"/>
<keyword evidence="3" id="KW-1185">Reference proteome</keyword>
<dbReference type="STRING" id="666685.R2APBS1_3874"/>
<gene>
    <name evidence="2" type="ORF">R2APBS1_3874</name>
</gene>
<dbReference type="InterPro" id="IPR049723">
    <property type="entry name" value="BPSL0761-like"/>
</dbReference>
<sequence>MTLPYERSRAVIETRAFLAQLLGNRRVPASVRSEAKWLLRHYPSANEVFQAGWHELASPAYVLEPIFDTSVDGKPSERWPPPRQVERNDPNET</sequence>
<feature type="compositionally biased region" description="Basic and acidic residues" evidence="1">
    <location>
        <begin position="84"/>
        <end position="93"/>
    </location>
</feature>
<organism evidence="2 3">
    <name type="scientific">Rhodanobacter denitrificans</name>
    <dbReference type="NCBI Taxonomy" id="666685"/>
    <lineage>
        <taxon>Bacteria</taxon>
        <taxon>Pseudomonadati</taxon>
        <taxon>Pseudomonadota</taxon>
        <taxon>Gammaproteobacteria</taxon>
        <taxon>Lysobacterales</taxon>
        <taxon>Rhodanobacteraceae</taxon>
        <taxon>Rhodanobacter</taxon>
    </lineage>
</organism>
<dbReference type="AlphaFoldDB" id="M4NJ14"/>
<dbReference type="RefSeq" id="WP_015449152.1">
    <property type="nucleotide sequence ID" value="NC_020541.1"/>
</dbReference>
<dbReference type="Proteomes" id="UP000011859">
    <property type="component" value="Chromosome"/>
</dbReference>
<accession>M4NJ14</accession>
<name>M4NJ14_9GAMM</name>
<protein>
    <submittedName>
        <fullName evidence="2">Uncharacterized protein</fullName>
    </submittedName>
</protein>
<feature type="region of interest" description="Disordered" evidence="1">
    <location>
        <begin position="71"/>
        <end position="93"/>
    </location>
</feature>
<dbReference type="HOGENOM" id="CLU_173315_0_0_6"/>
<reference evidence="2 3" key="1">
    <citation type="submission" date="2012-04" db="EMBL/GenBank/DDBJ databases">
        <title>Complete genome of Rhodanobacter sp. 2APBS1.</title>
        <authorList>
            <consortium name="US DOE Joint Genome Institute"/>
            <person name="Huntemann M."/>
            <person name="Wei C.-L."/>
            <person name="Han J."/>
            <person name="Detter J.C."/>
            <person name="Han C."/>
            <person name="Tapia R."/>
            <person name="Munk A.C.C."/>
            <person name="Chen A."/>
            <person name="Krypides N."/>
            <person name="Mavromatis K."/>
            <person name="Markowitz V."/>
            <person name="Szeto E."/>
            <person name="Ivanova N."/>
            <person name="Mikhailova N."/>
            <person name="Ovchinnikova G."/>
            <person name="Pagani I."/>
            <person name="Pati A."/>
            <person name="Goodwin L."/>
            <person name="Peters L."/>
            <person name="Pitluck S."/>
            <person name="Woyke T."/>
            <person name="Prakash O."/>
            <person name="Elkins J."/>
            <person name="Brown S."/>
            <person name="Palumbo A."/>
            <person name="Hemme C."/>
            <person name="Zhou J."/>
            <person name="Watson D."/>
            <person name="Jardine P."/>
            <person name="Kostka J."/>
            <person name="Green S."/>
        </authorList>
    </citation>
    <scope>NUCLEOTIDE SEQUENCE [LARGE SCALE GENOMIC DNA]</scope>
    <source>
        <strain evidence="2 3">2APBS1</strain>
    </source>
</reference>
<dbReference type="KEGG" id="rhd:R2APBS1_3874"/>
<evidence type="ECO:0000313" key="3">
    <source>
        <dbReference type="Proteomes" id="UP000011859"/>
    </source>
</evidence>